<dbReference type="EMBL" id="AZGY01000004">
    <property type="protein sequence ID" value="KZZ99186.1"/>
    <property type="molecule type" value="Genomic_DNA"/>
</dbReference>
<organism evidence="1 2">
    <name type="scientific">Moelleriella libera RCEF 2490</name>
    <dbReference type="NCBI Taxonomy" id="1081109"/>
    <lineage>
        <taxon>Eukaryota</taxon>
        <taxon>Fungi</taxon>
        <taxon>Dikarya</taxon>
        <taxon>Ascomycota</taxon>
        <taxon>Pezizomycotina</taxon>
        <taxon>Sordariomycetes</taxon>
        <taxon>Hypocreomycetidae</taxon>
        <taxon>Hypocreales</taxon>
        <taxon>Clavicipitaceae</taxon>
        <taxon>Moelleriella</taxon>
    </lineage>
</organism>
<comment type="caution">
    <text evidence="1">The sequence shown here is derived from an EMBL/GenBank/DDBJ whole genome shotgun (WGS) entry which is preliminary data.</text>
</comment>
<dbReference type="PANTHER" id="PTHR37816">
    <property type="entry name" value="YALI0E33011P"/>
    <property type="match status" value="1"/>
</dbReference>
<reference evidence="1 2" key="1">
    <citation type="journal article" date="2016" name="Genome Biol. Evol.">
        <title>Divergent and convergent evolution of fungal pathogenicity.</title>
        <authorList>
            <person name="Shang Y."/>
            <person name="Xiao G."/>
            <person name="Zheng P."/>
            <person name="Cen K."/>
            <person name="Zhan S."/>
            <person name="Wang C."/>
        </authorList>
    </citation>
    <scope>NUCLEOTIDE SEQUENCE [LARGE SCALE GENOMIC DNA]</scope>
    <source>
        <strain evidence="1 2">RCEF 2490</strain>
    </source>
</reference>
<dbReference type="AlphaFoldDB" id="A0A168EVD5"/>
<keyword evidence="1" id="KW-0808">Transferase</keyword>
<evidence type="ECO:0000313" key="2">
    <source>
        <dbReference type="Proteomes" id="UP000078544"/>
    </source>
</evidence>
<accession>A0A168EVD5</accession>
<dbReference type="InterPro" id="IPR027417">
    <property type="entry name" value="P-loop_NTPase"/>
</dbReference>
<dbReference type="GO" id="GO:0016301">
    <property type="term" value="F:kinase activity"/>
    <property type="evidence" value="ECO:0007669"/>
    <property type="project" value="UniProtKB-KW"/>
</dbReference>
<name>A0A168EVD5_9HYPO</name>
<dbReference type="PANTHER" id="PTHR37816:SF1">
    <property type="entry name" value="TOXIN"/>
    <property type="match status" value="1"/>
</dbReference>
<proteinExistence type="predicted"/>
<keyword evidence="2" id="KW-1185">Reference proteome</keyword>
<gene>
    <name evidence="1" type="ORF">AAL_02737</name>
</gene>
<keyword evidence="1" id="KW-0418">Kinase</keyword>
<evidence type="ECO:0000313" key="1">
    <source>
        <dbReference type="EMBL" id="KZZ99186.1"/>
    </source>
</evidence>
<dbReference type="Gene3D" id="3.40.50.300">
    <property type="entry name" value="P-loop containing nucleotide triphosphate hydrolases"/>
    <property type="match status" value="1"/>
</dbReference>
<dbReference type="OrthoDB" id="65590at2759"/>
<dbReference type="Proteomes" id="UP000078544">
    <property type="component" value="Unassembled WGS sequence"/>
</dbReference>
<dbReference type="SUPFAM" id="SSF52540">
    <property type="entry name" value="P-loop containing nucleoside triphosphate hydrolases"/>
    <property type="match status" value="1"/>
</dbReference>
<protein>
    <submittedName>
        <fullName evidence="1">Shikimate kinase</fullName>
    </submittedName>
</protein>
<dbReference type="InterPro" id="IPR052922">
    <property type="entry name" value="Cytidylate_Kinase-2"/>
</dbReference>
<sequence length="179" mass="20380">MSSEPQLSGRRIQVIGVTGAGKSTFARRLGQELSIPVCELDSLFHESRAGGALPEDDARRSVQALVESNDEWILDGNHWVQLKDVSYNKATDIIWIDTPLPLTLWRVITRTIWEVLTIPGVLQRELSGNSLIAMSLRVRAKKHANWSKRVTTDSRWKRLSGWYGRDRFLARVRDMLRAS</sequence>